<dbReference type="Proteomes" id="UP000267250">
    <property type="component" value="Chromosome"/>
</dbReference>
<sequence length="138" mass="14656">MITELFAAFVMVLTFGILFQAPKKSLWLLGLTGTISWAGFLLSKHLIGNVVIASFIASILVGICGEIFARIMRLPVTVFVIAGIIPLVPGIPAYDTMLFLIKGQYLEGVKTGIDTLMIAGAIALAIAIVGAIPPRIKS</sequence>
<keyword evidence="2" id="KW-1003">Cell membrane</keyword>
<evidence type="ECO:0000256" key="4">
    <source>
        <dbReference type="ARBA" id="ARBA00022692"/>
    </source>
</evidence>
<dbReference type="GO" id="GO:0005886">
    <property type="term" value="C:plasma membrane"/>
    <property type="evidence" value="ECO:0007669"/>
    <property type="project" value="UniProtKB-SubCell"/>
</dbReference>
<keyword evidence="4 8" id="KW-0812">Transmembrane</keyword>
<evidence type="ECO:0000256" key="1">
    <source>
        <dbReference type="ARBA" id="ARBA00004651"/>
    </source>
</evidence>
<dbReference type="InterPro" id="IPR024528">
    <property type="entry name" value="ThrE_2"/>
</dbReference>
<evidence type="ECO:0000256" key="5">
    <source>
        <dbReference type="ARBA" id="ARBA00022989"/>
    </source>
</evidence>
<protein>
    <recommendedName>
        <fullName evidence="9">Threonine/Serine exporter ThrE domain-containing protein</fullName>
    </recommendedName>
</protein>
<feature type="transmembrane region" description="Helical" evidence="8">
    <location>
        <begin position="46"/>
        <end position="69"/>
    </location>
</feature>
<dbReference type="EMBL" id="CP016379">
    <property type="protein sequence ID" value="AZR74812.1"/>
    <property type="molecule type" value="Genomic_DNA"/>
</dbReference>
<dbReference type="GO" id="GO:0015744">
    <property type="term" value="P:succinate transport"/>
    <property type="evidence" value="ECO:0007669"/>
    <property type="project" value="TreeGrafter"/>
</dbReference>
<reference evidence="10 11" key="1">
    <citation type="submission" date="2016-07" db="EMBL/GenBank/DDBJ databases">
        <title>Genome and transcriptome analysis of iron-reducing fermentative bacteria Anoxybacter fermentans.</title>
        <authorList>
            <person name="Zeng X."/>
            <person name="Shao Z."/>
        </authorList>
    </citation>
    <scope>NUCLEOTIDE SEQUENCE [LARGE SCALE GENOMIC DNA]</scope>
    <source>
        <strain evidence="10 11">DY22613</strain>
    </source>
</reference>
<evidence type="ECO:0000256" key="6">
    <source>
        <dbReference type="ARBA" id="ARBA00023136"/>
    </source>
</evidence>
<evidence type="ECO:0000256" key="2">
    <source>
        <dbReference type="ARBA" id="ARBA00022475"/>
    </source>
</evidence>
<keyword evidence="3" id="KW-0997">Cell inner membrane</keyword>
<keyword evidence="11" id="KW-1185">Reference proteome</keyword>
<evidence type="ECO:0000256" key="7">
    <source>
        <dbReference type="ARBA" id="ARBA00034125"/>
    </source>
</evidence>
<dbReference type="AlphaFoldDB" id="A0A3S9T2N4"/>
<comment type="similarity">
    <text evidence="7">Belongs to the ThrE exporter (TC 2.A.79) family.</text>
</comment>
<dbReference type="Pfam" id="PF12821">
    <property type="entry name" value="ThrE_2"/>
    <property type="match status" value="1"/>
</dbReference>
<dbReference type="PANTHER" id="PTHR34390">
    <property type="entry name" value="UPF0442 PROTEIN YJJB-RELATED"/>
    <property type="match status" value="1"/>
</dbReference>
<proteinExistence type="inferred from homology"/>
<evidence type="ECO:0000256" key="3">
    <source>
        <dbReference type="ARBA" id="ARBA00022519"/>
    </source>
</evidence>
<evidence type="ECO:0000259" key="9">
    <source>
        <dbReference type="Pfam" id="PF12821"/>
    </source>
</evidence>
<accession>A0A3S9T2N4</accession>
<dbReference type="InterPro" id="IPR050539">
    <property type="entry name" value="ThrE_Dicarb/AminoAcid_Exp"/>
</dbReference>
<keyword evidence="6 8" id="KW-0472">Membrane</keyword>
<evidence type="ECO:0000313" key="10">
    <source>
        <dbReference type="EMBL" id="AZR74812.1"/>
    </source>
</evidence>
<name>A0A3S9T2N4_9FIRM</name>
<dbReference type="PANTHER" id="PTHR34390:SF1">
    <property type="entry name" value="SUCCINATE TRANSPORTER SUBUNIT YJJB-RELATED"/>
    <property type="match status" value="1"/>
</dbReference>
<evidence type="ECO:0000313" key="11">
    <source>
        <dbReference type="Proteomes" id="UP000267250"/>
    </source>
</evidence>
<comment type="subcellular location">
    <subcellularLocation>
        <location evidence="1">Cell membrane</location>
        <topology evidence="1">Multi-pass membrane protein</topology>
    </subcellularLocation>
</comment>
<feature type="domain" description="Threonine/Serine exporter ThrE" evidence="9">
    <location>
        <begin position="5"/>
        <end position="131"/>
    </location>
</feature>
<dbReference type="KEGG" id="aft:BBF96_03810"/>
<organism evidence="10 11">
    <name type="scientific">Anoxybacter fermentans</name>
    <dbReference type="NCBI Taxonomy" id="1323375"/>
    <lineage>
        <taxon>Bacteria</taxon>
        <taxon>Bacillati</taxon>
        <taxon>Bacillota</taxon>
        <taxon>Clostridia</taxon>
        <taxon>Halanaerobiales</taxon>
        <taxon>Anoxybacter</taxon>
    </lineage>
</organism>
<evidence type="ECO:0000256" key="8">
    <source>
        <dbReference type="SAM" id="Phobius"/>
    </source>
</evidence>
<feature type="transmembrane region" description="Helical" evidence="8">
    <location>
        <begin position="76"/>
        <end position="101"/>
    </location>
</feature>
<keyword evidence="5 8" id="KW-1133">Transmembrane helix</keyword>
<gene>
    <name evidence="10" type="ORF">BBF96_03810</name>
</gene>
<feature type="transmembrane region" description="Helical" evidence="8">
    <location>
        <begin position="113"/>
        <end position="132"/>
    </location>
</feature>